<evidence type="ECO:0000256" key="1">
    <source>
        <dbReference type="SAM" id="Phobius"/>
    </source>
</evidence>
<accession>A0AAD6ZLN2</accession>
<dbReference type="AlphaFoldDB" id="A0AAD6ZLN2"/>
<reference evidence="2" key="1">
    <citation type="submission" date="2023-03" db="EMBL/GenBank/DDBJ databases">
        <title>Massive genome expansion in bonnet fungi (Mycena s.s.) driven by repeated elements and novel gene families across ecological guilds.</title>
        <authorList>
            <consortium name="Lawrence Berkeley National Laboratory"/>
            <person name="Harder C.B."/>
            <person name="Miyauchi S."/>
            <person name="Viragh M."/>
            <person name="Kuo A."/>
            <person name="Thoen E."/>
            <person name="Andreopoulos B."/>
            <person name="Lu D."/>
            <person name="Skrede I."/>
            <person name="Drula E."/>
            <person name="Henrissat B."/>
            <person name="Morin E."/>
            <person name="Kohler A."/>
            <person name="Barry K."/>
            <person name="LaButti K."/>
            <person name="Morin E."/>
            <person name="Salamov A."/>
            <person name="Lipzen A."/>
            <person name="Mereny Z."/>
            <person name="Hegedus B."/>
            <person name="Baldrian P."/>
            <person name="Stursova M."/>
            <person name="Weitz H."/>
            <person name="Taylor A."/>
            <person name="Grigoriev I.V."/>
            <person name="Nagy L.G."/>
            <person name="Martin F."/>
            <person name="Kauserud H."/>
        </authorList>
    </citation>
    <scope>NUCLEOTIDE SEQUENCE</scope>
    <source>
        <strain evidence="2">CBHHK002</strain>
    </source>
</reference>
<feature type="transmembrane region" description="Helical" evidence="1">
    <location>
        <begin position="18"/>
        <end position="37"/>
    </location>
</feature>
<organism evidence="2 3">
    <name type="scientific">Mycena albidolilacea</name>
    <dbReference type="NCBI Taxonomy" id="1033008"/>
    <lineage>
        <taxon>Eukaryota</taxon>
        <taxon>Fungi</taxon>
        <taxon>Dikarya</taxon>
        <taxon>Basidiomycota</taxon>
        <taxon>Agaricomycotina</taxon>
        <taxon>Agaricomycetes</taxon>
        <taxon>Agaricomycetidae</taxon>
        <taxon>Agaricales</taxon>
        <taxon>Marasmiineae</taxon>
        <taxon>Mycenaceae</taxon>
        <taxon>Mycena</taxon>
    </lineage>
</organism>
<comment type="caution">
    <text evidence="2">The sequence shown here is derived from an EMBL/GenBank/DDBJ whole genome shotgun (WGS) entry which is preliminary data.</text>
</comment>
<evidence type="ECO:0000313" key="2">
    <source>
        <dbReference type="EMBL" id="KAJ7328466.1"/>
    </source>
</evidence>
<sequence length="256" mass="28096">MDDETIELAKQTCEQYSFGHQIILVVTQFLVSVIAILRTYALYSRDKRVLGGLVILGLCLMAVSSWTVHGQHTIPVTVFPGCHLGVTERTFFSGYHLSASWVALFLFDATILALTLLKTYSTRLLLGGGGEIPLHMLIMRDGAMYFAAMAFANLANIITYYLTGPLIRGSLSTFANCVSVSMMSRLLLNLHARANTGILSELNFEEAAPLDFREPVESPVVPWIRGQATPLPIPPVVDLEPEPPGDISVVRRSSEV</sequence>
<keyword evidence="1" id="KW-0812">Transmembrane</keyword>
<dbReference type="EMBL" id="JARIHO010000039">
    <property type="protein sequence ID" value="KAJ7328466.1"/>
    <property type="molecule type" value="Genomic_DNA"/>
</dbReference>
<keyword evidence="1" id="KW-1133">Transmembrane helix</keyword>
<feature type="transmembrane region" description="Helical" evidence="1">
    <location>
        <begin position="49"/>
        <end position="68"/>
    </location>
</feature>
<name>A0AAD6ZLN2_9AGAR</name>
<evidence type="ECO:0000313" key="3">
    <source>
        <dbReference type="Proteomes" id="UP001218218"/>
    </source>
</evidence>
<dbReference type="Proteomes" id="UP001218218">
    <property type="component" value="Unassembled WGS sequence"/>
</dbReference>
<gene>
    <name evidence="2" type="ORF">DFH08DRAFT_967583</name>
</gene>
<feature type="transmembrane region" description="Helical" evidence="1">
    <location>
        <begin position="143"/>
        <end position="163"/>
    </location>
</feature>
<feature type="transmembrane region" description="Helical" evidence="1">
    <location>
        <begin position="98"/>
        <end position="117"/>
    </location>
</feature>
<protein>
    <submittedName>
        <fullName evidence="2">Uncharacterized protein</fullName>
    </submittedName>
</protein>
<keyword evidence="3" id="KW-1185">Reference proteome</keyword>
<proteinExistence type="predicted"/>
<keyword evidence="1" id="KW-0472">Membrane</keyword>